<dbReference type="Pfam" id="PF18699">
    <property type="entry name" value="MRPL52"/>
    <property type="match status" value="1"/>
</dbReference>
<dbReference type="AlphaFoldDB" id="A0A1I8MI96"/>
<evidence type="ECO:0000256" key="6">
    <source>
        <dbReference type="ARBA" id="ARBA00023274"/>
    </source>
</evidence>
<evidence type="ECO:0000313" key="11">
    <source>
        <dbReference type="EnsemblMetazoa" id="MDOA005161-PA"/>
    </source>
</evidence>
<feature type="coiled-coil region" evidence="9">
    <location>
        <begin position="82"/>
        <end position="116"/>
    </location>
</feature>
<evidence type="ECO:0000256" key="8">
    <source>
        <dbReference type="ARBA" id="ARBA00035425"/>
    </source>
</evidence>
<dbReference type="eggNOG" id="ENOG502S4I0">
    <property type="taxonomic scope" value="Eukaryota"/>
</dbReference>
<keyword evidence="12" id="KW-1185">Reference proteome</keyword>
<dbReference type="EnsemblMetazoa" id="MDOA005161-RA">
    <property type="protein sequence ID" value="MDOA005161-PA"/>
    <property type="gene ID" value="MDOA005161"/>
</dbReference>
<evidence type="ECO:0000313" key="13">
    <source>
        <dbReference type="RefSeq" id="XP_005178355.1"/>
    </source>
</evidence>
<dbReference type="GO" id="GO:0032543">
    <property type="term" value="P:mitochondrial translation"/>
    <property type="evidence" value="ECO:0007669"/>
    <property type="project" value="InterPro"/>
</dbReference>
<organism evidence="11">
    <name type="scientific">Musca domestica</name>
    <name type="common">House fly</name>
    <dbReference type="NCBI Taxonomy" id="7370"/>
    <lineage>
        <taxon>Eukaryota</taxon>
        <taxon>Metazoa</taxon>
        <taxon>Ecdysozoa</taxon>
        <taxon>Arthropoda</taxon>
        <taxon>Hexapoda</taxon>
        <taxon>Insecta</taxon>
        <taxon>Pterygota</taxon>
        <taxon>Neoptera</taxon>
        <taxon>Endopterygota</taxon>
        <taxon>Diptera</taxon>
        <taxon>Brachycera</taxon>
        <taxon>Muscomorpha</taxon>
        <taxon>Muscoidea</taxon>
        <taxon>Muscidae</taxon>
        <taxon>Musca</taxon>
    </lineage>
</organism>
<proteinExistence type="inferred from homology"/>
<comment type="similarity">
    <text evidence="2">Belongs to the mitochondrion-specific ribosomal protein mL52 family.</text>
</comment>
<comment type="subcellular location">
    <subcellularLocation>
        <location evidence="1">Mitochondrion</location>
    </subcellularLocation>
</comment>
<name>A0A1I8MI96_MUSDO</name>
<evidence type="ECO:0000256" key="2">
    <source>
        <dbReference type="ARBA" id="ARBA00007232"/>
    </source>
</evidence>
<feature type="region of interest" description="Disordered" evidence="10">
    <location>
        <begin position="37"/>
        <end position="71"/>
    </location>
</feature>
<dbReference type="GO" id="GO:0005762">
    <property type="term" value="C:mitochondrial large ribosomal subunit"/>
    <property type="evidence" value="ECO:0007669"/>
    <property type="project" value="InterPro"/>
</dbReference>
<evidence type="ECO:0000256" key="4">
    <source>
        <dbReference type="ARBA" id="ARBA00022980"/>
    </source>
</evidence>
<sequence>MLRVTQNTTGVICKRLARNISCTAQVSIDQRWREEHGLPANPNEFGPLTNLPDYTFLDGRPTPMGSNQKKRLIKQQTIAAKIVTLNKELDMAKQRYQQLQQQEKEQRQQIMQAKLKPKGKLMLENLKK</sequence>
<evidence type="ECO:0000256" key="3">
    <source>
        <dbReference type="ARBA" id="ARBA00022946"/>
    </source>
</evidence>
<protein>
    <recommendedName>
        <fullName evidence="7">Large ribosomal subunit protein mL52</fullName>
    </recommendedName>
    <alternativeName>
        <fullName evidence="8">39S ribosomal protein L52, mitochondrial</fullName>
    </alternativeName>
</protein>
<dbReference type="VEuPathDB" id="VectorBase:MDOA005161"/>
<evidence type="ECO:0000256" key="5">
    <source>
        <dbReference type="ARBA" id="ARBA00023128"/>
    </source>
</evidence>
<gene>
    <name evidence="11" type="primary">101899110</name>
    <name evidence="13" type="synonym">LOC101899110</name>
</gene>
<dbReference type="KEGG" id="mde:101899110"/>
<reference evidence="13" key="2">
    <citation type="submission" date="2025-04" db="UniProtKB">
        <authorList>
            <consortium name="RefSeq"/>
        </authorList>
    </citation>
    <scope>IDENTIFICATION</scope>
    <source>
        <strain evidence="13">Aabys</strain>
    </source>
</reference>
<evidence type="ECO:0000313" key="12">
    <source>
        <dbReference type="Proteomes" id="UP001652621"/>
    </source>
</evidence>
<keyword evidence="5" id="KW-0496">Mitochondrion</keyword>
<reference evidence="11" key="1">
    <citation type="submission" date="2020-05" db="UniProtKB">
        <authorList>
            <consortium name="EnsemblMetazoa"/>
        </authorList>
    </citation>
    <scope>IDENTIFICATION</scope>
    <source>
        <strain evidence="11">Aabys</strain>
    </source>
</reference>
<keyword evidence="6" id="KW-0687">Ribonucleoprotein</keyword>
<dbReference type="RefSeq" id="XP_005178355.1">
    <property type="nucleotide sequence ID" value="XM_005178298.3"/>
</dbReference>
<dbReference type="VEuPathDB" id="VectorBase:MDOMA2_019779"/>
<dbReference type="Proteomes" id="UP001652621">
    <property type="component" value="Unplaced"/>
</dbReference>
<dbReference type="OrthoDB" id="10249237at2759"/>
<keyword evidence="4 13" id="KW-0689">Ribosomal protein</keyword>
<dbReference type="PANTHER" id="PTHR34090">
    <property type="entry name" value="39S RIBOSOMAL PROTEIN L52, MITOCHONDRIAL"/>
    <property type="match status" value="1"/>
</dbReference>
<accession>A0A1I8MI96</accession>
<dbReference type="STRING" id="7370.A0A1I8MI96"/>
<keyword evidence="9" id="KW-0175">Coiled coil</keyword>
<dbReference type="PANTHER" id="PTHR34090:SF1">
    <property type="entry name" value="LARGE RIBOSOMAL SUBUNIT PROTEIN ML52"/>
    <property type="match status" value="1"/>
</dbReference>
<dbReference type="GO" id="GO:0003735">
    <property type="term" value="F:structural constituent of ribosome"/>
    <property type="evidence" value="ECO:0007669"/>
    <property type="project" value="InterPro"/>
</dbReference>
<evidence type="ECO:0000256" key="9">
    <source>
        <dbReference type="SAM" id="Coils"/>
    </source>
</evidence>
<dbReference type="InterPro" id="IPR034596">
    <property type="entry name" value="Ribosomal_mL52"/>
</dbReference>
<evidence type="ECO:0000256" key="1">
    <source>
        <dbReference type="ARBA" id="ARBA00004173"/>
    </source>
</evidence>
<evidence type="ECO:0000256" key="7">
    <source>
        <dbReference type="ARBA" id="ARBA00035181"/>
    </source>
</evidence>
<evidence type="ECO:0000256" key="10">
    <source>
        <dbReference type="SAM" id="MobiDB-lite"/>
    </source>
</evidence>
<keyword evidence="3" id="KW-0809">Transit peptide</keyword>